<evidence type="ECO:0000313" key="1">
    <source>
        <dbReference type="EMBL" id="RKI94232.1"/>
    </source>
</evidence>
<keyword evidence="2" id="KW-1185">Reference proteome</keyword>
<dbReference type="InterPro" id="IPR025957">
    <property type="entry name" value="Cys_rich_KTR"/>
</dbReference>
<accession>A0A3A9AS80</accession>
<sequence>MLCPVCRNRTRLRVRKDTELINFPLFSKCKQEMLINAKNFETTLNEIENRI</sequence>
<organism evidence="1 2">
    <name type="scientific">Parablautia intestinalis</name>
    <dbReference type="NCBI Taxonomy" id="2320100"/>
    <lineage>
        <taxon>Bacteria</taxon>
        <taxon>Bacillati</taxon>
        <taxon>Bacillota</taxon>
        <taxon>Clostridia</taxon>
        <taxon>Lachnospirales</taxon>
        <taxon>Lachnospiraceae</taxon>
        <taxon>Parablautia</taxon>
    </lineage>
</organism>
<reference evidence="1 2" key="1">
    <citation type="submission" date="2018-09" db="EMBL/GenBank/DDBJ databases">
        <title>Murine metabolic-syndrome-specific gut microbial biobank.</title>
        <authorList>
            <person name="Liu C."/>
        </authorList>
    </citation>
    <scope>NUCLEOTIDE SEQUENCE [LARGE SCALE GENOMIC DNA]</scope>
    <source>
        <strain evidence="1 2">0.1xD8-82</strain>
    </source>
</reference>
<protein>
    <submittedName>
        <fullName evidence="1">Conjugal transfer protein</fullName>
    </submittedName>
</protein>
<dbReference type="Proteomes" id="UP000280696">
    <property type="component" value="Unassembled WGS sequence"/>
</dbReference>
<gene>
    <name evidence="1" type="ORF">D7V94_01365</name>
</gene>
<proteinExistence type="predicted"/>
<dbReference type="Pfam" id="PF14205">
    <property type="entry name" value="Cys_rich_KTR"/>
    <property type="match status" value="1"/>
</dbReference>
<name>A0A3A9AS80_9FIRM</name>
<dbReference type="OrthoDB" id="9804828at2"/>
<dbReference type="AlphaFoldDB" id="A0A3A9AS80"/>
<evidence type="ECO:0000313" key="2">
    <source>
        <dbReference type="Proteomes" id="UP000280696"/>
    </source>
</evidence>
<comment type="caution">
    <text evidence="1">The sequence shown here is derived from an EMBL/GenBank/DDBJ whole genome shotgun (WGS) entry which is preliminary data.</text>
</comment>
<dbReference type="EMBL" id="RAYQ01000001">
    <property type="protein sequence ID" value="RKI94232.1"/>
    <property type="molecule type" value="Genomic_DNA"/>
</dbReference>
<dbReference type="RefSeq" id="WP_120466033.1">
    <property type="nucleotide sequence ID" value="NZ_RAYQ01000001.1"/>
</dbReference>